<gene>
    <name evidence="2" type="ORF">EHS25_008410</name>
</gene>
<keyword evidence="3" id="KW-1185">Reference proteome</keyword>
<feature type="compositionally biased region" description="Polar residues" evidence="1">
    <location>
        <begin position="1"/>
        <end position="12"/>
    </location>
</feature>
<comment type="caution">
    <text evidence="2">The sequence shown here is derived from an EMBL/GenBank/DDBJ whole genome shotgun (WGS) entry which is preliminary data.</text>
</comment>
<evidence type="ECO:0000256" key="1">
    <source>
        <dbReference type="SAM" id="MobiDB-lite"/>
    </source>
</evidence>
<evidence type="ECO:0000313" key="2">
    <source>
        <dbReference type="EMBL" id="RSH92962.1"/>
    </source>
</evidence>
<feature type="region of interest" description="Disordered" evidence="1">
    <location>
        <begin position="1"/>
        <end position="53"/>
    </location>
</feature>
<feature type="region of interest" description="Disordered" evidence="1">
    <location>
        <begin position="104"/>
        <end position="141"/>
    </location>
</feature>
<dbReference type="Proteomes" id="UP000279259">
    <property type="component" value="Unassembled WGS sequence"/>
</dbReference>
<dbReference type="EMBL" id="RSCD01000005">
    <property type="protein sequence ID" value="RSH92962.1"/>
    <property type="molecule type" value="Genomic_DNA"/>
</dbReference>
<sequence>MPDKATATNTPRTLPRQPIPSATSPYSEDSSNEELSDDPEPPYTSRNTTLSKKEIAAARKRLREAANRPSWLAALNPAMIALTGLDWGLRPDPDPTADRFIPTFDPLTLGEPPARRKARMSALGTGTVNRGGSGSGSGERKLVVDDCEAGVAGSAGGEENRGCA</sequence>
<reference evidence="2 3" key="1">
    <citation type="submission" date="2018-11" db="EMBL/GenBank/DDBJ databases">
        <title>Genome sequence of Saitozyma podzolica DSM 27192.</title>
        <authorList>
            <person name="Aliyu H."/>
            <person name="Gorte O."/>
            <person name="Ochsenreither K."/>
        </authorList>
    </citation>
    <scope>NUCLEOTIDE SEQUENCE [LARGE SCALE GENOMIC DNA]</scope>
    <source>
        <strain evidence="2 3">DSM 27192</strain>
    </source>
</reference>
<proteinExistence type="predicted"/>
<feature type="compositionally biased region" description="Acidic residues" evidence="1">
    <location>
        <begin position="30"/>
        <end position="40"/>
    </location>
</feature>
<evidence type="ECO:0000313" key="3">
    <source>
        <dbReference type="Proteomes" id="UP000279259"/>
    </source>
</evidence>
<name>A0A427YPC9_9TREE</name>
<accession>A0A427YPC9</accession>
<dbReference type="OrthoDB" id="10479723at2759"/>
<organism evidence="2 3">
    <name type="scientific">Saitozyma podzolica</name>
    <dbReference type="NCBI Taxonomy" id="1890683"/>
    <lineage>
        <taxon>Eukaryota</taxon>
        <taxon>Fungi</taxon>
        <taxon>Dikarya</taxon>
        <taxon>Basidiomycota</taxon>
        <taxon>Agaricomycotina</taxon>
        <taxon>Tremellomycetes</taxon>
        <taxon>Tremellales</taxon>
        <taxon>Trimorphomycetaceae</taxon>
        <taxon>Saitozyma</taxon>
    </lineage>
</organism>
<protein>
    <submittedName>
        <fullName evidence="2">Uncharacterized protein</fullName>
    </submittedName>
</protein>
<dbReference type="AlphaFoldDB" id="A0A427YPC9"/>